<feature type="region of interest" description="Disordered" evidence="1">
    <location>
        <begin position="596"/>
        <end position="623"/>
    </location>
</feature>
<evidence type="ECO:0000313" key="3">
    <source>
        <dbReference type="Proteomes" id="UP000095287"/>
    </source>
</evidence>
<proteinExistence type="predicted"/>
<reference evidence="4" key="1">
    <citation type="submission" date="2016-11" db="UniProtKB">
        <authorList>
            <consortium name="WormBaseParasite"/>
        </authorList>
    </citation>
    <scope>IDENTIFICATION</scope>
</reference>
<dbReference type="WBParaSite" id="L893_g21033.t1">
    <property type="protein sequence ID" value="L893_g21033.t1"/>
    <property type="gene ID" value="L893_g21033"/>
</dbReference>
<feature type="compositionally biased region" description="Low complexity" evidence="1">
    <location>
        <begin position="596"/>
        <end position="613"/>
    </location>
</feature>
<dbReference type="Pfam" id="PF26288">
    <property type="entry name" value="WHD_lin-66"/>
    <property type="match status" value="1"/>
</dbReference>
<keyword evidence="3" id="KW-1185">Reference proteome</keyword>
<dbReference type="GO" id="GO:0010629">
    <property type="term" value="P:negative regulation of gene expression"/>
    <property type="evidence" value="ECO:0007669"/>
    <property type="project" value="TreeGrafter"/>
</dbReference>
<dbReference type="InterPro" id="IPR058991">
    <property type="entry name" value="Lin-66-like_WHD"/>
</dbReference>
<dbReference type="AlphaFoldDB" id="A0A1I7YY57"/>
<name>A0A1I7YY57_9BILA</name>
<feature type="domain" description="Lin-66-like winged helix" evidence="2">
    <location>
        <begin position="173"/>
        <end position="254"/>
    </location>
</feature>
<protein>
    <submittedName>
        <fullName evidence="4">SPOC domain-containing protein</fullName>
    </submittedName>
</protein>
<dbReference type="Proteomes" id="UP000095287">
    <property type="component" value="Unplaced"/>
</dbReference>
<accession>A0A1I7YY57</accession>
<dbReference type="GO" id="GO:0005737">
    <property type="term" value="C:cytoplasm"/>
    <property type="evidence" value="ECO:0007669"/>
    <property type="project" value="TreeGrafter"/>
</dbReference>
<dbReference type="PANTHER" id="PTHR36949">
    <property type="entry name" value="PROTEIN CBR-LIN-66"/>
    <property type="match status" value="1"/>
</dbReference>
<evidence type="ECO:0000313" key="4">
    <source>
        <dbReference type="WBParaSite" id="L893_g21033.t1"/>
    </source>
</evidence>
<feature type="compositionally biased region" description="Low complexity" evidence="1">
    <location>
        <begin position="402"/>
        <end position="414"/>
    </location>
</feature>
<evidence type="ECO:0000256" key="1">
    <source>
        <dbReference type="SAM" id="MobiDB-lite"/>
    </source>
</evidence>
<dbReference type="PANTHER" id="PTHR36949:SF1">
    <property type="entry name" value="ANAPHASE-PROMOTING COMPLEX SUBUNIT 1-RELATED"/>
    <property type="match status" value="1"/>
</dbReference>
<feature type="region of interest" description="Disordered" evidence="1">
    <location>
        <begin position="389"/>
        <end position="430"/>
    </location>
</feature>
<sequence>MSTHGGNFFMHAANHKEWSPFTSFNGRSGGSRTPSAIDTNSLLSMQPATNGGPDLNLYSQIFKPVPSTEVTTGIGKLTWLSSKAGLLTCNGLNGNKTVSFQLKDFCDAGVSDLTMVLRPGFTLAFQAIASEAGDLIATQVSPVMGAEAEIEFANATEVDLESPELSSACGPPRLAKDTYSVEQEMKAIPMLLSIFRLNPTPQAQLSSLHSQISNCGDEELFRYVGTSSLKRRQFLERRTHIFKIGQGDCVMLQPAAVFNAVNSLARFLLRRGGATTTDVLCDYFANCPDLDRDAYRQIGEGRNAFMNLITEHCWIFALFPGGHFVSVKRNLPHFEYATFLAKNFSDNEAGVIRSMFKPSPLSALPTSNSSGMMPTPLLGPAPNRLPTHPAALNGSNGGAPSNGGNVNNVANGSATRPIGPGRSSMSPSRVMQKTRVRLVDGMMNAKNGSQMNGAAWMAAPQSVFDFGTAPGHLSTGSSPMSPWSQTFPNNMSSMQNAFSNGALPSVTSAAAQTSSVWNGTSAAATNNAKSRSKCDAAVQTDYSTLTHEIACGPDESVHRCACGNVMPVGAWSPGSTSSVPSAPSSASSQLSPFAGGFSKSSQYSSSGRSSSGDVSEHSGEKGFTPFSQVLPFDLNFSAMKLS</sequence>
<evidence type="ECO:0000259" key="2">
    <source>
        <dbReference type="Pfam" id="PF26288"/>
    </source>
</evidence>
<organism evidence="3 4">
    <name type="scientific">Steinernema glaseri</name>
    <dbReference type="NCBI Taxonomy" id="37863"/>
    <lineage>
        <taxon>Eukaryota</taxon>
        <taxon>Metazoa</taxon>
        <taxon>Ecdysozoa</taxon>
        <taxon>Nematoda</taxon>
        <taxon>Chromadorea</taxon>
        <taxon>Rhabditida</taxon>
        <taxon>Tylenchina</taxon>
        <taxon>Panagrolaimomorpha</taxon>
        <taxon>Strongyloidoidea</taxon>
        <taxon>Steinernematidae</taxon>
        <taxon>Steinernema</taxon>
    </lineage>
</organism>